<dbReference type="CDD" id="cd04301">
    <property type="entry name" value="NAT_SF"/>
    <property type="match status" value="1"/>
</dbReference>
<reference evidence="2 3" key="1">
    <citation type="submission" date="2024-02" db="EMBL/GenBank/DDBJ databases">
        <title>Bifidobacterium honeyensis sp. nov., isolated from the comb honey.</title>
        <authorList>
            <person name="Liu W."/>
            <person name="Li Y."/>
        </authorList>
    </citation>
    <scope>NUCLEOTIDE SEQUENCE [LARGE SCALE GENOMIC DNA]</scope>
    <source>
        <strain evidence="2 3">IMAU50988</strain>
    </source>
</reference>
<evidence type="ECO:0000259" key="1">
    <source>
        <dbReference type="PROSITE" id="PS51186"/>
    </source>
</evidence>
<dbReference type="Proteomes" id="UP001373159">
    <property type="component" value="Unassembled WGS sequence"/>
</dbReference>
<dbReference type="EMBL" id="JBANBB010000001">
    <property type="protein sequence ID" value="MEK0305988.1"/>
    <property type="molecule type" value="Genomic_DNA"/>
</dbReference>
<feature type="domain" description="N-acetyltransferase" evidence="1">
    <location>
        <begin position="3"/>
        <end position="180"/>
    </location>
</feature>
<keyword evidence="3" id="KW-1185">Reference proteome</keyword>
<dbReference type="Gene3D" id="3.40.630.30">
    <property type="match status" value="1"/>
</dbReference>
<dbReference type="PROSITE" id="PS51186">
    <property type="entry name" value="GNAT"/>
    <property type="match status" value="1"/>
</dbReference>
<evidence type="ECO:0000313" key="3">
    <source>
        <dbReference type="Proteomes" id="UP001373159"/>
    </source>
</evidence>
<protein>
    <submittedName>
        <fullName evidence="2">GNAT family N-acetyltransferase</fullName>
        <ecNumber evidence="2">2.3.1.-</ecNumber>
    </submittedName>
</protein>
<gene>
    <name evidence="2" type="ORF">V8P97_00635</name>
</gene>
<keyword evidence="2" id="KW-0808">Transferase</keyword>
<name>A0ABU8ZME7_9BIFI</name>
<dbReference type="InterPro" id="IPR000182">
    <property type="entry name" value="GNAT_dom"/>
</dbReference>
<accession>A0ABU8ZME7</accession>
<proteinExistence type="predicted"/>
<evidence type="ECO:0000313" key="2">
    <source>
        <dbReference type="EMBL" id="MEK0305988.1"/>
    </source>
</evidence>
<sequence length="180" mass="20188">MSIRLEEVTEASRSYLPAAWYFIQACRSRPGDELAGVGKLGDYASQIQAERDWVTDCTAEASGRNLPEGRVPALQFYALDRDDDLVGMIQLRLGLNDYLLRNGGNIGYSVRPDRRRRGYASQMLADCLVQARRNGLDRVLITCSPANEGSRRTIMAAGGVLEDVRENDEGRPTERYWIDL</sequence>
<organism evidence="2 3">
    <name type="scientific">Bifidobacterium favimelis</name>
    <dbReference type="NCBI Taxonomy" id="3122979"/>
    <lineage>
        <taxon>Bacteria</taxon>
        <taxon>Bacillati</taxon>
        <taxon>Actinomycetota</taxon>
        <taxon>Actinomycetes</taxon>
        <taxon>Bifidobacteriales</taxon>
        <taxon>Bifidobacteriaceae</taxon>
        <taxon>Bifidobacterium</taxon>
    </lineage>
</organism>
<dbReference type="RefSeq" id="WP_340468534.1">
    <property type="nucleotide sequence ID" value="NZ_JBANBB010000001.1"/>
</dbReference>
<dbReference type="EC" id="2.3.1.-" evidence="2"/>
<dbReference type="SUPFAM" id="SSF55729">
    <property type="entry name" value="Acyl-CoA N-acyltransferases (Nat)"/>
    <property type="match status" value="1"/>
</dbReference>
<dbReference type="PANTHER" id="PTHR39173">
    <property type="entry name" value="ACETYLTRANSFERASE"/>
    <property type="match status" value="1"/>
</dbReference>
<keyword evidence="2" id="KW-0012">Acyltransferase</keyword>
<dbReference type="PANTHER" id="PTHR39173:SF1">
    <property type="entry name" value="ACETYLTRANSFERASE"/>
    <property type="match status" value="1"/>
</dbReference>
<dbReference type="InterPro" id="IPR016181">
    <property type="entry name" value="Acyl_CoA_acyltransferase"/>
</dbReference>
<comment type="caution">
    <text evidence="2">The sequence shown here is derived from an EMBL/GenBank/DDBJ whole genome shotgun (WGS) entry which is preliminary data.</text>
</comment>
<dbReference type="PROSITE" id="PS51257">
    <property type="entry name" value="PROKAR_LIPOPROTEIN"/>
    <property type="match status" value="1"/>
</dbReference>
<dbReference type="GO" id="GO:0016746">
    <property type="term" value="F:acyltransferase activity"/>
    <property type="evidence" value="ECO:0007669"/>
    <property type="project" value="UniProtKB-KW"/>
</dbReference>
<dbReference type="Pfam" id="PF13302">
    <property type="entry name" value="Acetyltransf_3"/>
    <property type="match status" value="1"/>
</dbReference>